<dbReference type="AlphaFoldDB" id="A0A9X1HY30"/>
<sequence>MKKLLFFILCALLFLGAETMAQKSPYPKKKGEGYGKRPDRKSQFLKTQWWLGFIAGGNFTQAISQESYSGYVPVNYHPSDLEKSYDSFLGGGQAGISVTFYHRGFSFVFEPQFRIQKFGYENNYLWTSETDGSNTLELNYHHLHQLQYVDMPVFVRYDLMSGKFRPYVQFGGYYSHLIDAKKTVSNNGTDMASGGTGPFENQEVTFGVDDLFIKSNLGWAAGAGVNYDVWNVRLTLNIVYRSGINVITNAGNRYSENPVAGTGDAMDDITLQSVDISIGCVFPLRFISSNLKAVE</sequence>
<keyword evidence="3" id="KW-1185">Reference proteome</keyword>
<organism evidence="2 3">
    <name type="scientific">Fulvivirga sedimenti</name>
    <dbReference type="NCBI Taxonomy" id="2879465"/>
    <lineage>
        <taxon>Bacteria</taxon>
        <taxon>Pseudomonadati</taxon>
        <taxon>Bacteroidota</taxon>
        <taxon>Cytophagia</taxon>
        <taxon>Cytophagales</taxon>
        <taxon>Fulvivirgaceae</taxon>
        <taxon>Fulvivirga</taxon>
    </lineage>
</organism>
<dbReference type="EMBL" id="JAIXNE010000010">
    <property type="protein sequence ID" value="MCA6079148.1"/>
    <property type="molecule type" value="Genomic_DNA"/>
</dbReference>
<comment type="caution">
    <text evidence="2">The sequence shown here is derived from an EMBL/GenBank/DDBJ whole genome shotgun (WGS) entry which is preliminary data.</text>
</comment>
<feature type="chain" id="PRO_5040962932" evidence="1">
    <location>
        <begin position="22"/>
        <end position="295"/>
    </location>
</feature>
<feature type="signal peptide" evidence="1">
    <location>
        <begin position="1"/>
        <end position="21"/>
    </location>
</feature>
<evidence type="ECO:0000313" key="2">
    <source>
        <dbReference type="EMBL" id="MCA6079148.1"/>
    </source>
</evidence>
<proteinExistence type="predicted"/>
<evidence type="ECO:0000313" key="3">
    <source>
        <dbReference type="Proteomes" id="UP001139409"/>
    </source>
</evidence>
<gene>
    <name evidence="2" type="ORF">LDX50_30025</name>
</gene>
<evidence type="ECO:0000256" key="1">
    <source>
        <dbReference type="SAM" id="SignalP"/>
    </source>
</evidence>
<protein>
    <submittedName>
        <fullName evidence="2">PorT family protein</fullName>
    </submittedName>
</protein>
<dbReference type="Proteomes" id="UP001139409">
    <property type="component" value="Unassembled WGS sequence"/>
</dbReference>
<accession>A0A9X1HY30</accession>
<dbReference type="Gene3D" id="2.40.160.20">
    <property type="match status" value="1"/>
</dbReference>
<dbReference type="RefSeq" id="WP_225700009.1">
    <property type="nucleotide sequence ID" value="NZ_JAIXNE010000010.1"/>
</dbReference>
<keyword evidence="1" id="KW-0732">Signal</keyword>
<name>A0A9X1HY30_9BACT</name>
<reference evidence="2" key="1">
    <citation type="submission" date="2021-09" db="EMBL/GenBank/DDBJ databases">
        <title>Fulvivirga sp. isolated from coastal sediment.</title>
        <authorList>
            <person name="Yu H."/>
        </authorList>
    </citation>
    <scope>NUCLEOTIDE SEQUENCE</scope>
    <source>
        <strain evidence="2">1062</strain>
    </source>
</reference>